<evidence type="ECO:0000313" key="3">
    <source>
        <dbReference type="Proteomes" id="UP000548978"/>
    </source>
</evidence>
<name>A0A7W9A3G3_9CAUL</name>
<evidence type="ECO:0000256" key="1">
    <source>
        <dbReference type="SAM" id="MobiDB-lite"/>
    </source>
</evidence>
<keyword evidence="3" id="KW-1185">Reference proteome</keyword>
<feature type="compositionally biased region" description="Polar residues" evidence="1">
    <location>
        <begin position="184"/>
        <end position="193"/>
    </location>
</feature>
<organism evidence="2 3">
    <name type="scientific">Brevundimonas halotolerans</name>
    <dbReference type="NCBI Taxonomy" id="69670"/>
    <lineage>
        <taxon>Bacteria</taxon>
        <taxon>Pseudomonadati</taxon>
        <taxon>Pseudomonadota</taxon>
        <taxon>Alphaproteobacteria</taxon>
        <taxon>Caulobacterales</taxon>
        <taxon>Caulobacteraceae</taxon>
        <taxon>Brevundimonas</taxon>
    </lineage>
</organism>
<dbReference type="Proteomes" id="UP000548978">
    <property type="component" value="Unassembled WGS sequence"/>
</dbReference>
<protein>
    <submittedName>
        <fullName evidence="2">Uncharacterized protein</fullName>
    </submittedName>
</protein>
<sequence length="209" mass="23357">MARAQFQKGEKVWVECVGVWARIEQVQPVWAKGFDEPVRVTYDVGLGREFLAQELAVPVEDAKAVSEGDKRWRLLRARNKWQTADDCPHHPFPGTYPVVVTDPQDWGGWRVPGAEYDRDPERIEYQARLIAAAPRLLALANTMIEAVADVPDDAPPEMRRLADAARNLVRDVTEVTTVAPVTEQSTTRMSSRSEPLPDAPTESRATQAA</sequence>
<accession>A0A7W9A3G3</accession>
<feature type="region of interest" description="Disordered" evidence="1">
    <location>
        <begin position="178"/>
        <end position="209"/>
    </location>
</feature>
<evidence type="ECO:0000313" key="2">
    <source>
        <dbReference type="EMBL" id="MBB5660633.1"/>
    </source>
</evidence>
<dbReference type="EMBL" id="JACIJB010000004">
    <property type="protein sequence ID" value="MBB5660633.1"/>
    <property type="molecule type" value="Genomic_DNA"/>
</dbReference>
<dbReference type="AlphaFoldDB" id="A0A7W9A3G3"/>
<comment type="caution">
    <text evidence="2">The sequence shown here is derived from an EMBL/GenBank/DDBJ whole genome shotgun (WGS) entry which is preliminary data.</text>
</comment>
<reference evidence="2 3" key="1">
    <citation type="submission" date="2020-08" db="EMBL/GenBank/DDBJ databases">
        <title>Genomic Encyclopedia of Type Strains, Phase IV (KMG-IV): sequencing the most valuable type-strain genomes for metagenomic binning, comparative biology and taxonomic classification.</title>
        <authorList>
            <person name="Goeker M."/>
        </authorList>
    </citation>
    <scope>NUCLEOTIDE SEQUENCE [LARGE SCALE GENOMIC DNA]</scope>
    <source>
        <strain evidence="2 3">DSM 24448</strain>
    </source>
</reference>
<proteinExistence type="predicted"/>
<dbReference type="RefSeq" id="WP_241153197.1">
    <property type="nucleotide sequence ID" value="NZ_JACIJB010000004.1"/>
</dbReference>
<gene>
    <name evidence="2" type="ORF">FHS65_001379</name>
</gene>